<evidence type="ECO:0000313" key="1">
    <source>
        <dbReference type="EMBL" id="PPQ70798.1"/>
    </source>
</evidence>
<proteinExistence type="predicted"/>
<sequence length="473" mass="53204">MRRTLHRFKVRYLNRYEFSSNSKLGPATFVPGFIPAKPCPSIVDALPIDIIHLIISHYLQDDMETMLALSQTCSLLRQQCYPYIFQTVTIGTHPMIPIHRRETGAKPLSISEAEAHLREFPQIADQIQHLRILDIPGDVRRTKLMPEEENNLQYVLKLPMKRLRTLEFSMFIHWESTSDIVWDALCTMLSSPTLEEVVLITLAIPTNIFGHFGPNVKRLDFRGQLSPLESDRALKSCFLPQDLIIRGTTGAGTLLTQTFAQLSPFNVSKLETLDYYARGPDLVLLDEALSNCARTLRCLKIFVASWGGLPGALTLRRLSSLTSLVLTMDIAMIEFSSAEALDRFHWICSTISSLPDVTSLEKIHILIGIGSVDTACILDIPWGELDAIFACSKQYRCRTLRSVRITIYRETAPILSSEFNCLDMINDLPSIANMMPFLMKTGLLELGTMNTDGVYPDPAQALNITPSSLGQRR</sequence>
<dbReference type="InParanoid" id="A0A409VX23"/>
<dbReference type="AlphaFoldDB" id="A0A409VX23"/>
<evidence type="ECO:0008006" key="3">
    <source>
        <dbReference type="Google" id="ProtNLM"/>
    </source>
</evidence>
<dbReference type="OrthoDB" id="10320565at2759"/>
<name>A0A409VX23_9AGAR</name>
<organism evidence="1 2">
    <name type="scientific">Panaeolus cyanescens</name>
    <dbReference type="NCBI Taxonomy" id="181874"/>
    <lineage>
        <taxon>Eukaryota</taxon>
        <taxon>Fungi</taxon>
        <taxon>Dikarya</taxon>
        <taxon>Basidiomycota</taxon>
        <taxon>Agaricomycotina</taxon>
        <taxon>Agaricomycetes</taxon>
        <taxon>Agaricomycetidae</taxon>
        <taxon>Agaricales</taxon>
        <taxon>Agaricineae</taxon>
        <taxon>Galeropsidaceae</taxon>
        <taxon>Panaeolus</taxon>
    </lineage>
</organism>
<evidence type="ECO:0000313" key="2">
    <source>
        <dbReference type="Proteomes" id="UP000284842"/>
    </source>
</evidence>
<keyword evidence="2" id="KW-1185">Reference proteome</keyword>
<accession>A0A409VX23</accession>
<dbReference type="Proteomes" id="UP000284842">
    <property type="component" value="Unassembled WGS sequence"/>
</dbReference>
<dbReference type="STRING" id="181874.A0A409VX23"/>
<reference evidence="1 2" key="1">
    <citation type="journal article" date="2018" name="Evol. Lett.">
        <title>Horizontal gene cluster transfer increased hallucinogenic mushroom diversity.</title>
        <authorList>
            <person name="Reynolds H.T."/>
            <person name="Vijayakumar V."/>
            <person name="Gluck-Thaler E."/>
            <person name="Korotkin H.B."/>
            <person name="Matheny P.B."/>
            <person name="Slot J.C."/>
        </authorList>
    </citation>
    <scope>NUCLEOTIDE SEQUENCE [LARGE SCALE GENOMIC DNA]</scope>
    <source>
        <strain evidence="1 2">2629</strain>
    </source>
</reference>
<dbReference type="EMBL" id="NHTK01005940">
    <property type="protein sequence ID" value="PPQ70798.1"/>
    <property type="molecule type" value="Genomic_DNA"/>
</dbReference>
<comment type="caution">
    <text evidence="1">The sequence shown here is derived from an EMBL/GenBank/DDBJ whole genome shotgun (WGS) entry which is preliminary data.</text>
</comment>
<protein>
    <recommendedName>
        <fullName evidence="3">F-box domain-containing protein</fullName>
    </recommendedName>
</protein>
<gene>
    <name evidence="1" type="ORF">CVT24_001079</name>
</gene>